<proteinExistence type="predicted"/>
<evidence type="ECO:0000256" key="1">
    <source>
        <dbReference type="SAM" id="Coils"/>
    </source>
</evidence>
<dbReference type="RefSeq" id="WP_309937060.1">
    <property type="nucleotide sequence ID" value="NZ_AP025305.1"/>
</dbReference>
<feature type="coiled-coil region" evidence="1">
    <location>
        <begin position="58"/>
        <end position="85"/>
    </location>
</feature>
<evidence type="ECO:0000313" key="2">
    <source>
        <dbReference type="EMBL" id="MDR6237592.1"/>
    </source>
</evidence>
<gene>
    <name evidence="2" type="ORF">HNQ88_000568</name>
</gene>
<accession>A0AAE3XJL6</accession>
<organism evidence="2 3">
    <name type="scientific">Aureibacter tunicatorum</name>
    <dbReference type="NCBI Taxonomy" id="866807"/>
    <lineage>
        <taxon>Bacteria</taxon>
        <taxon>Pseudomonadati</taxon>
        <taxon>Bacteroidota</taxon>
        <taxon>Cytophagia</taxon>
        <taxon>Cytophagales</taxon>
        <taxon>Persicobacteraceae</taxon>
        <taxon>Aureibacter</taxon>
    </lineage>
</organism>
<dbReference type="AlphaFoldDB" id="A0AAE3XJL6"/>
<evidence type="ECO:0000313" key="3">
    <source>
        <dbReference type="Proteomes" id="UP001185092"/>
    </source>
</evidence>
<protein>
    <submittedName>
        <fullName evidence="2">Uncharacterized protein</fullName>
    </submittedName>
</protein>
<sequence>MELSISSKDLFPTDKYPTIATNLSDCQKFLNQMEAWINDEIYLEAEQQRREKRYAPPSNNTEQAIKKLEEEISSAERKLESEPDANEIAWLNHQIKSAQVEIEGLNLLAENNRHNPMMAIKSNATVIKGKLFAQLLIHGTKDYIEKYVLKGELGEGQITFLGKTYEVIGAETQAG</sequence>
<reference evidence="2" key="1">
    <citation type="submission" date="2023-07" db="EMBL/GenBank/DDBJ databases">
        <title>Genomic Encyclopedia of Type Strains, Phase IV (KMG-IV): sequencing the most valuable type-strain genomes for metagenomic binning, comparative biology and taxonomic classification.</title>
        <authorList>
            <person name="Goeker M."/>
        </authorList>
    </citation>
    <scope>NUCLEOTIDE SEQUENCE</scope>
    <source>
        <strain evidence="2">DSM 26174</strain>
    </source>
</reference>
<dbReference type="Proteomes" id="UP001185092">
    <property type="component" value="Unassembled WGS sequence"/>
</dbReference>
<dbReference type="EMBL" id="JAVDQD010000001">
    <property type="protein sequence ID" value="MDR6237592.1"/>
    <property type="molecule type" value="Genomic_DNA"/>
</dbReference>
<keyword evidence="1" id="KW-0175">Coiled coil</keyword>
<keyword evidence="3" id="KW-1185">Reference proteome</keyword>
<comment type="caution">
    <text evidence="2">The sequence shown here is derived from an EMBL/GenBank/DDBJ whole genome shotgun (WGS) entry which is preliminary data.</text>
</comment>
<name>A0AAE3XJL6_9BACT</name>